<protein>
    <submittedName>
        <fullName evidence="3">Uncharacterized protein</fullName>
    </submittedName>
</protein>
<evidence type="ECO:0000313" key="3">
    <source>
        <dbReference type="EMBL" id="MSC82251.1"/>
    </source>
</evidence>
<evidence type="ECO:0000313" key="4">
    <source>
        <dbReference type="Proteomes" id="UP000477010"/>
    </source>
</evidence>
<sequence>MSAPRRSHTPEEIGQEQLAGRPTPKKNRASWQRGLRKVLSVRLFGARVQRAQLFARVKGGSLAQWM</sequence>
<organism evidence="3 4">
    <name type="scientific">Faecalibacterium prausnitzii</name>
    <dbReference type="NCBI Taxonomy" id="853"/>
    <lineage>
        <taxon>Bacteria</taxon>
        <taxon>Bacillati</taxon>
        <taxon>Bacillota</taxon>
        <taxon>Clostridia</taxon>
        <taxon>Eubacteriales</taxon>
        <taxon>Oscillospiraceae</taxon>
        <taxon>Faecalibacterium</taxon>
    </lineage>
</organism>
<evidence type="ECO:0000313" key="2">
    <source>
        <dbReference type="EMBL" id="MBS6621327.1"/>
    </source>
</evidence>
<evidence type="ECO:0000256" key="1">
    <source>
        <dbReference type="SAM" id="MobiDB-lite"/>
    </source>
</evidence>
<dbReference type="EMBL" id="WKQE01000057">
    <property type="protein sequence ID" value="MSC82251.1"/>
    <property type="molecule type" value="Genomic_DNA"/>
</dbReference>
<dbReference type="EMBL" id="JAGZYH010000010">
    <property type="protein sequence ID" value="MBS6621327.1"/>
    <property type="molecule type" value="Genomic_DNA"/>
</dbReference>
<reference evidence="3 4" key="1">
    <citation type="journal article" date="2019" name="Nat. Med.">
        <title>A library of human gut bacterial isolates paired with longitudinal multiomics data enables mechanistic microbiome research.</title>
        <authorList>
            <person name="Poyet M."/>
            <person name="Groussin M."/>
            <person name="Gibbons S.M."/>
            <person name="Avila-Pacheco J."/>
            <person name="Jiang X."/>
            <person name="Kearney S.M."/>
            <person name="Perrotta A.R."/>
            <person name="Berdy B."/>
            <person name="Zhao S."/>
            <person name="Lieberman T.D."/>
            <person name="Swanson P.K."/>
            <person name="Smith M."/>
            <person name="Roesemann S."/>
            <person name="Alexander J.E."/>
            <person name="Rich S.A."/>
            <person name="Livny J."/>
            <person name="Vlamakis H."/>
            <person name="Clish C."/>
            <person name="Bullock K."/>
            <person name="Deik A."/>
            <person name="Scott J."/>
            <person name="Pierce K.A."/>
            <person name="Xavier R.J."/>
            <person name="Alm E.J."/>
        </authorList>
    </citation>
    <scope>NUCLEOTIDE SEQUENCE [LARGE SCALE GENOMIC DNA]</scope>
    <source>
        <strain evidence="3 4">BIOML-B9</strain>
    </source>
</reference>
<feature type="region of interest" description="Disordered" evidence="1">
    <location>
        <begin position="1"/>
        <end position="32"/>
    </location>
</feature>
<dbReference type="RefSeq" id="WP_154252865.1">
    <property type="nucleotide sequence ID" value="NZ_WKPZ01000041.1"/>
</dbReference>
<dbReference type="Proteomes" id="UP000477010">
    <property type="component" value="Unassembled WGS sequence"/>
</dbReference>
<accession>A0A6A8KUV9</accession>
<dbReference type="Proteomes" id="UP000811365">
    <property type="component" value="Unassembled WGS sequence"/>
</dbReference>
<name>A0A6A8KUV9_9FIRM</name>
<comment type="caution">
    <text evidence="3">The sequence shown here is derived from an EMBL/GenBank/DDBJ whole genome shotgun (WGS) entry which is preliminary data.</text>
</comment>
<gene>
    <name evidence="3" type="ORF">GKD85_15945</name>
    <name evidence="2" type="ORF">KH315_04065</name>
</gene>
<proteinExistence type="predicted"/>
<dbReference type="AlphaFoldDB" id="A0A6A8KUV9"/>
<reference evidence="2" key="2">
    <citation type="submission" date="2021-02" db="EMBL/GenBank/DDBJ databases">
        <title>Infant gut strain persistence is associated with maternal origin, phylogeny, and functional potential including surface adhesion and iron acquisition.</title>
        <authorList>
            <person name="Lou Y.C."/>
        </authorList>
    </citation>
    <scope>NUCLEOTIDE SEQUENCE</scope>
    <source>
        <strain evidence="2">L2_039_000G1_dasL2_039_000G1_maxbin2.maxbin.077</strain>
    </source>
</reference>